<feature type="compositionally biased region" description="Basic residues" evidence="1">
    <location>
        <begin position="1"/>
        <end position="14"/>
    </location>
</feature>
<gene>
    <name evidence="2" type="ORF">DEO72_LG1g1828</name>
</gene>
<feature type="region of interest" description="Disordered" evidence="1">
    <location>
        <begin position="1"/>
        <end position="93"/>
    </location>
</feature>
<dbReference type="Pfam" id="PF03004">
    <property type="entry name" value="Transposase_24"/>
    <property type="match status" value="1"/>
</dbReference>
<feature type="compositionally biased region" description="Basic residues" evidence="1">
    <location>
        <begin position="32"/>
        <end position="41"/>
    </location>
</feature>
<proteinExistence type="predicted"/>
<dbReference type="PANTHER" id="PTHR33157">
    <property type="entry name" value="AUTONOMOUS TRANSPOSABLE ELEMENT EN-1 MOSAIC PROTEIN-RELATED"/>
    <property type="match status" value="1"/>
</dbReference>
<dbReference type="Gene3D" id="1.10.287.1490">
    <property type="match status" value="1"/>
</dbReference>
<dbReference type="EMBL" id="CP039345">
    <property type="protein sequence ID" value="QCD78196.1"/>
    <property type="molecule type" value="Genomic_DNA"/>
</dbReference>
<protein>
    <submittedName>
        <fullName evidence="2">Putative transposase</fullName>
    </submittedName>
</protein>
<evidence type="ECO:0000256" key="1">
    <source>
        <dbReference type="SAM" id="MobiDB-lite"/>
    </source>
</evidence>
<feature type="region of interest" description="Disordered" evidence="1">
    <location>
        <begin position="401"/>
        <end position="423"/>
    </location>
</feature>
<dbReference type="PANTHER" id="PTHR33157:SF12">
    <property type="entry name" value="TRANSPOSASE TNP1_EN_SPM-LIKE DOMAIN-CONTAINING PROTEIN"/>
    <property type="match status" value="1"/>
</dbReference>
<dbReference type="AlphaFoldDB" id="A0A4D6KJS2"/>
<organism evidence="2 3">
    <name type="scientific">Vigna unguiculata</name>
    <name type="common">Cowpea</name>
    <dbReference type="NCBI Taxonomy" id="3917"/>
    <lineage>
        <taxon>Eukaryota</taxon>
        <taxon>Viridiplantae</taxon>
        <taxon>Streptophyta</taxon>
        <taxon>Embryophyta</taxon>
        <taxon>Tracheophyta</taxon>
        <taxon>Spermatophyta</taxon>
        <taxon>Magnoliopsida</taxon>
        <taxon>eudicotyledons</taxon>
        <taxon>Gunneridae</taxon>
        <taxon>Pentapetalae</taxon>
        <taxon>rosids</taxon>
        <taxon>fabids</taxon>
        <taxon>Fabales</taxon>
        <taxon>Fabaceae</taxon>
        <taxon>Papilionoideae</taxon>
        <taxon>50 kb inversion clade</taxon>
        <taxon>NPAAA clade</taxon>
        <taxon>indigoferoid/millettioid clade</taxon>
        <taxon>Phaseoleae</taxon>
        <taxon>Vigna</taxon>
    </lineage>
</organism>
<dbReference type="GO" id="GO:0032196">
    <property type="term" value="P:transposition"/>
    <property type="evidence" value="ECO:0007669"/>
    <property type="project" value="InterPro"/>
</dbReference>
<feature type="compositionally biased region" description="Basic and acidic residues" evidence="1">
    <location>
        <begin position="401"/>
        <end position="416"/>
    </location>
</feature>
<feature type="compositionally biased region" description="Basic and acidic residues" evidence="1">
    <location>
        <begin position="566"/>
        <end position="580"/>
    </location>
</feature>
<reference evidence="2 3" key="1">
    <citation type="submission" date="2019-04" db="EMBL/GenBank/DDBJ databases">
        <title>An improved genome assembly and genetic linkage map for asparagus bean, Vigna unguiculata ssp. sesquipedialis.</title>
        <authorList>
            <person name="Xia Q."/>
            <person name="Zhang R."/>
            <person name="Dong Y."/>
        </authorList>
    </citation>
    <scope>NUCLEOTIDE SEQUENCE [LARGE SCALE GENOMIC DNA]</scope>
    <source>
        <tissue evidence="2">Leaf</tissue>
    </source>
</reference>
<evidence type="ECO:0000313" key="2">
    <source>
        <dbReference type="EMBL" id="QCD78196.1"/>
    </source>
</evidence>
<dbReference type="Proteomes" id="UP000501690">
    <property type="component" value="Linkage Group LG1"/>
</dbReference>
<name>A0A4D6KJS2_VIGUN</name>
<feature type="compositionally biased region" description="Low complexity" evidence="1">
    <location>
        <begin position="53"/>
        <end position="64"/>
    </location>
</feature>
<feature type="region of interest" description="Disordered" evidence="1">
    <location>
        <begin position="566"/>
        <end position="592"/>
    </location>
</feature>
<sequence>MARRKSNASKKLTKRQMAEKYQNNGTVSNSHPTKKRGRPRKISQFLESHTTVSSSSGSSDASASTFDVAPPSPIQGVHTPCTPQPTNSDNSDAGHIIEADVGLETQSNDDKPMLHLDGQGFLPSRLAASGIGDIITRYYTDPWPSWRKIPARTRDAMFEEFLTKFSIRPPDYRWAKRNFQKRASILLTNKLVKARTTLDKPNWIEDGVWEKLCEHWKSEDFKSKSAQAKTNRASNYAASHTGGSISASQHRANMIKETGVVPTPLELYRRLHQHKDNTWVDSRSKNLNEAFTRTMKQLTKSALAQGKPPPNELDVWSDVARSKRGKVYGFGEKSAAFRGGQCSHVSSSSMLIIKQEFGELGVESTEVRGGQCHHGSSSPMELITKQEVDKLRKEMEEVRKERDELQTKVSNTERHNSSSSKELITKQGFDELRREMEEIRKERDGLKTKVSNTERYGSSSSMVLITKQEFDELRRELEELRKERDEIKTKVSNTERHGSSSSMELITKQGLDELRREMEEIRKERDGLKTKVSITERHGSSSSMELITKQEFDELRREMEELRKERDEIKTKVSSTERHGSSSSMELITKQEFDELRRDMEEVRKERDELQIKVSNTEKLIEENNALIRQMMETINDQSMISMHSRGKSKLR</sequence>
<keyword evidence="3" id="KW-1185">Reference proteome</keyword>
<accession>A0A4D6KJS2</accession>
<evidence type="ECO:0000313" key="3">
    <source>
        <dbReference type="Proteomes" id="UP000501690"/>
    </source>
</evidence>
<feature type="compositionally biased region" description="Polar residues" evidence="1">
    <location>
        <begin position="21"/>
        <end position="31"/>
    </location>
</feature>
<dbReference type="InterPro" id="IPR004252">
    <property type="entry name" value="Probable_transposase_24"/>
</dbReference>
<dbReference type="InterPro" id="IPR039266">
    <property type="entry name" value="EN-1/SPM"/>
</dbReference>